<name>A0ABN1DHV8_9ACTN</name>
<evidence type="ECO:0000256" key="1">
    <source>
        <dbReference type="SAM" id="MobiDB-lite"/>
    </source>
</evidence>
<dbReference type="EMBL" id="BAAABZ010000049">
    <property type="protein sequence ID" value="GAA0544055.1"/>
    <property type="molecule type" value="Genomic_DNA"/>
</dbReference>
<comment type="caution">
    <text evidence="2">The sequence shown here is derived from an EMBL/GenBank/DDBJ whole genome shotgun (WGS) entry which is preliminary data.</text>
</comment>
<protein>
    <submittedName>
        <fullName evidence="2">Uncharacterized protein</fullName>
    </submittedName>
</protein>
<gene>
    <name evidence="2" type="ORF">GCM10010390_52710</name>
</gene>
<sequence length="62" mass="6451">MGELFAAQAGGASPAGGRQSDVFRRNAGTPSTQRVTQRVLWTTHVPIVTDPAVGNMGLPFLG</sequence>
<evidence type="ECO:0000313" key="3">
    <source>
        <dbReference type="Proteomes" id="UP001501576"/>
    </source>
</evidence>
<evidence type="ECO:0000313" key="2">
    <source>
        <dbReference type="EMBL" id="GAA0544055.1"/>
    </source>
</evidence>
<keyword evidence="3" id="KW-1185">Reference proteome</keyword>
<accession>A0ABN1DHV8</accession>
<feature type="compositionally biased region" description="Low complexity" evidence="1">
    <location>
        <begin position="1"/>
        <end position="17"/>
    </location>
</feature>
<reference evidence="2 3" key="1">
    <citation type="journal article" date="2019" name="Int. J. Syst. Evol. Microbiol.">
        <title>The Global Catalogue of Microorganisms (GCM) 10K type strain sequencing project: providing services to taxonomists for standard genome sequencing and annotation.</title>
        <authorList>
            <consortium name="The Broad Institute Genomics Platform"/>
            <consortium name="The Broad Institute Genome Sequencing Center for Infectious Disease"/>
            <person name="Wu L."/>
            <person name="Ma J."/>
        </authorList>
    </citation>
    <scope>NUCLEOTIDE SEQUENCE [LARGE SCALE GENOMIC DNA]</scope>
    <source>
        <strain evidence="2 3">JCM 5052</strain>
    </source>
</reference>
<dbReference type="Proteomes" id="UP001501576">
    <property type="component" value="Unassembled WGS sequence"/>
</dbReference>
<proteinExistence type="predicted"/>
<organism evidence="2 3">
    <name type="scientific">Streptomyces mordarskii</name>
    <dbReference type="NCBI Taxonomy" id="1226758"/>
    <lineage>
        <taxon>Bacteria</taxon>
        <taxon>Bacillati</taxon>
        <taxon>Actinomycetota</taxon>
        <taxon>Actinomycetes</taxon>
        <taxon>Kitasatosporales</taxon>
        <taxon>Streptomycetaceae</taxon>
        <taxon>Streptomyces</taxon>
    </lineage>
</organism>
<feature type="region of interest" description="Disordered" evidence="1">
    <location>
        <begin position="1"/>
        <end position="35"/>
    </location>
</feature>